<dbReference type="PANTHER" id="PTHR37038:SF12">
    <property type="entry name" value="TRANSCRIPTIONAL REGULATOR"/>
    <property type="match status" value="1"/>
</dbReference>
<dbReference type="PROSITE" id="PS50943">
    <property type="entry name" value="HTH_CROC1"/>
    <property type="match status" value="1"/>
</dbReference>
<dbReference type="InterPro" id="IPR053163">
    <property type="entry name" value="HTH-type_regulator_Rgg"/>
</dbReference>
<dbReference type="InterPro" id="IPR010057">
    <property type="entry name" value="Transcription_activator_Rgg_C"/>
</dbReference>
<comment type="caution">
    <text evidence="2">The sequence shown here is derived from an EMBL/GenBank/DDBJ whole genome shotgun (WGS) entry which is preliminary data.</text>
</comment>
<name>A0A433RWJ2_9BACL</name>
<sequence length="286" mass="34607">MKIGTLIKRIRKSKSLTQQQVANAMMITRPYLAKIENNHHQISSEKLTYILDYCNVNYDEFLFMKNDFKVSEKTGTYSEIIDMYVKNDFESVNKLKEHSQYKFEETQDIYYRHLVILCECIAMKFDIEKIPEFYRQELTEYLMSVNEWTYYELVLFNNFLYLFPPNTTMLLADNLIDRALKYKELKSDYEIIGMLLFNLINISFKIKNYKKIDIFLNVAKKLYSEQNRFFEQTMIKYYTGLRMILDKKEEGIELSRQALEVFKLLDHHDLYTFYEGRLHQLLKEME</sequence>
<dbReference type="AlphaFoldDB" id="A0A433RWJ2"/>
<dbReference type="Proteomes" id="UP000288623">
    <property type="component" value="Unassembled WGS sequence"/>
</dbReference>
<dbReference type="CDD" id="cd00093">
    <property type="entry name" value="HTH_XRE"/>
    <property type="match status" value="1"/>
</dbReference>
<organism evidence="2 3">
    <name type="scientific">Candidatus Kurthia intestinigallinarum</name>
    <dbReference type="NCBI Taxonomy" id="1562256"/>
    <lineage>
        <taxon>Bacteria</taxon>
        <taxon>Bacillati</taxon>
        <taxon>Bacillota</taxon>
        <taxon>Bacilli</taxon>
        <taxon>Bacillales</taxon>
        <taxon>Caryophanaceae</taxon>
        <taxon>Kurthia</taxon>
    </lineage>
</organism>
<dbReference type="SUPFAM" id="SSF47413">
    <property type="entry name" value="lambda repressor-like DNA-binding domains"/>
    <property type="match status" value="1"/>
</dbReference>
<dbReference type="GO" id="GO:0003677">
    <property type="term" value="F:DNA binding"/>
    <property type="evidence" value="ECO:0007669"/>
    <property type="project" value="InterPro"/>
</dbReference>
<dbReference type="SMART" id="SM00530">
    <property type="entry name" value="HTH_XRE"/>
    <property type="match status" value="1"/>
</dbReference>
<keyword evidence="3" id="KW-1185">Reference proteome</keyword>
<evidence type="ECO:0000259" key="1">
    <source>
        <dbReference type="PROSITE" id="PS50943"/>
    </source>
</evidence>
<dbReference type="RefSeq" id="WP_158620965.1">
    <property type="nucleotide sequence ID" value="NZ_JTFC01000015.1"/>
</dbReference>
<dbReference type="InterPro" id="IPR010982">
    <property type="entry name" value="Lambda_DNA-bd_dom_sf"/>
</dbReference>
<dbReference type="NCBIfam" id="TIGR01716">
    <property type="entry name" value="RGG_Cterm"/>
    <property type="match status" value="1"/>
</dbReference>
<dbReference type="Pfam" id="PF01381">
    <property type="entry name" value="HTH_3"/>
    <property type="match status" value="1"/>
</dbReference>
<protein>
    <recommendedName>
        <fullName evidence="1">HTH cro/C1-type domain-containing protein</fullName>
    </recommendedName>
</protein>
<dbReference type="Gene3D" id="1.10.260.40">
    <property type="entry name" value="lambda repressor-like DNA-binding domains"/>
    <property type="match status" value="1"/>
</dbReference>
<dbReference type="EMBL" id="JTFC01000015">
    <property type="protein sequence ID" value="RUS57662.1"/>
    <property type="molecule type" value="Genomic_DNA"/>
</dbReference>
<accession>A0A433RWJ2</accession>
<dbReference type="OrthoDB" id="252257at2"/>
<dbReference type="Pfam" id="PF21259">
    <property type="entry name" value="Rgg_C"/>
    <property type="match status" value="1"/>
</dbReference>
<gene>
    <name evidence="2" type="ORF">QI30_04530</name>
</gene>
<feature type="domain" description="HTH cro/C1-type" evidence="1">
    <location>
        <begin position="7"/>
        <end position="61"/>
    </location>
</feature>
<evidence type="ECO:0000313" key="2">
    <source>
        <dbReference type="EMBL" id="RUS57662.1"/>
    </source>
</evidence>
<dbReference type="InterPro" id="IPR001387">
    <property type="entry name" value="Cro/C1-type_HTH"/>
</dbReference>
<reference evidence="2 3" key="1">
    <citation type="submission" date="2014-11" db="EMBL/GenBank/DDBJ databases">
        <title>Genome sequence and analysis of novel Kurthia sp.</title>
        <authorList>
            <person name="Lawson J.N."/>
            <person name="Gonzalez J.E."/>
            <person name="Rinauldi L."/>
            <person name="Xuan Z."/>
            <person name="Firman A."/>
            <person name="Shaddox L."/>
            <person name="Trudeau A."/>
            <person name="Shah S."/>
            <person name="Reiman D."/>
        </authorList>
    </citation>
    <scope>NUCLEOTIDE SEQUENCE [LARGE SCALE GENOMIC DNA]</scope>
    <source>
        <strain evidence="2 3">3B1D</strain>
    </source>
</reference>
<dbReference type="PANTHER" id="PTHR37038">
    <property type="entry name" value="TRANSCRIPTIONAL REGULATOR-RELATED"/>
    <property type="match status" value="1"/>
</dbReference>
<evidence type="ECO:0000313" key="3">
    <source>
        <dbReference type="Proteomes" id="UP000288623"/>
    </source>
</evidence>
<proteinExistence type="predicted"/>